<evidence type="ECO:0000256" key="13">
    <source>
        <dbReference type="ARBA" id="ARBA00022833"/>
    </source>
</evidence>
<sequence>MTQPRMIARSLAAAALLAAGTALAASAAAQTATAQTAAARTATERAQTDDIAWTITEGLTTEIGPRQAGTEAEAAARRWALARLAELGFGNVREEQYAMPTWVRGAEEASLTGPFQPQKLAITAIGNSGSTGAKGIEGDIAYFAGFDALVAAPDDQVRGKIVFIDHQMARAQDGSGYGFYGRGRFAGPNVAARKGAIGVVIRSIGTDNHRVPHTGVTSFDAGVKPIPAGAVSNPDADQIVRQWQRIAAIRAAGGTSEPLRLKLLLTPRNLGQRTSGNVIAEVPGRDPAASPVIVACHLDSWDLGTGAIDDAAGCGIVAAAAKHVMDAGQPRRTIRILWAGAEEVGVFGGKAYFDAHGRERHAAALESDFGADRIWRVDFKLPDSAKGLADRITAAVAPFGVVPGKQPANGGADIGALVQAGVPAIDLRQDGTRYFDLHHTPDDTLDKVDPVQLRQNVVVWAATLAILANSTDQELP</sequence>
<evidence type="ECO:0000256" key="7">
    <source>
        <dbReference type="ARBA" id="ARBA00022645"/>
    </source>
</evidence>
<keyword evidence="14" id="KW-0333">Golgi apparatus</keyword>
<dbReference type="Proteomes" id="UP000248597">
    <property type="component" value="Unassembled WGS sequence"/>
</dbReference>
<proteinExistence type="predicted"/>
<keyword evidence="6" id="KW-0964">Secreted</keyword>
<keyword evidence="9" id="KW-0479">Metal-binding</keyword>
<dbReference type="InterPro" id="IPR039866">
    <property type="entry name" value="CPQ"/>
</dbReference>
<dbReference type="EMBL" id="QFPJ01000018">
    <property type="protein sequence ID" value="PZQ22100.1"/>
    <property type="molecule type" value="Genomic_DNA"/>
</dbReference>
<dbReference type="GO" id="GO:0006508">
    <property type="term" value="P:proteolysis"/>
    <property type="evidence" value="ECO:0007669"/>
    <property type="project" value="UniProtKB-KW"/>
</dbReference>
<protein>
    <recommendedName>
        <fullName evidence="5">Carboxypeptidase Q</fullName>
    </recommendedName>
    <alternativeName>
        <fullName evidence="20">Plasma glutamate carboxypeptidase</fullName>
    </alternativeName>
</protein>
<dbReference type="Pfam" id="PF04389">
    <property type="entry name" value="Peptidase_M28"/>
    <property type="match status" value="1"/>
</dbReference>
<dbReference type="InterPro" id="IPR007484">
    <property type="entry name" value="Peptidase_M28"/>
</dbReference>
<comment type="subunit">
    <text evidence="19">Homodimer. The monomeric form is inactive while the homodimer is active.</text>
</comment>
<dbReference type="AlphaFoldDB" id="A0A2W5N7B6"/>
<evidence type="ECO:0000256" key="8">
    <source>
        <dbReference type="ARBA" id="ARBA00022670"/>
    </source>
</evidence>
<comment type="caution">
    <text evidence="23">The sequence shown here is derived from an EMBL/GenBank/DDBJ whole genome shotgun (WGS) entry which is preliminary data.</text>
</comment>
<evidence type="ECO:0000256" key="2">
    <source>
        <dbReference type="ARBA" id="ARBA00004371"/>
    </source>
</evidence>
<dbReference type="GO" id="GO:0005764">
    <property type="term" value="C:lysosome"/>
    <property type="evidence" value="ECO:0007669"/>
    <property type="project" value="UniProtKB-SubCell"/>
</dbReference>
<dbReference type="GO" id="GO:0046872">
    <property type="term" value="F:metal ion binding"/>
    <property type="evidence" value="ECO:0007669"/>
    <property type="project" value="UniProtKB-KW"/>
</dbReference>
<feature type="domain" description="Peptidase M28" evidence="22">
    <location>
        <begin position="277"/>
        <end position="462"/>
    </location>
</feature>
<keyword evidence="12" id="KW-0256">Endoplasmic reticulum</keyword>
<dbReference type="Gene3D" id="3.50.30.30">
    <property type="match status" value="1"/>
</dbReference>
<keyword evidence="13" id="KW-0862">Zinc</keyword>
<dbReference type="Gene3D" id="3.40.630.10">
    <property type="entry name" value="Zn peptidases"/>
    <property type="match status" value="1"/>
</dbReference>
<evidence type="ECO:0000256" key="15">
    <source>
        <dbReference type="ARBA" id="ARBA00023049"/>
    </source>
</evidence>
<keyword evidence="16" id="KW-0865">Zymogen</keyword>
<evidence type="ECO:0000259" key="22">
    <source>
        <dbReference type="Pfam" id="PF04389"/>
    </source>
</evidence>
<name>A0A2W5N7B6_SPHMC</name>
<evidence type="ECO:0000256" key="4">
    <source>
        <dbReference type="ARBA" id="ARBA00004613"/>
    </source>
</evidence>
<keyword evidence="11" id="KW-0378">Hydrolase</keyword>
<organism evidence="23 24">
    <name type="scientific">Sphingopyxis macrogoltabida</name>
    <name type="common">Sphingomonas macrogoltabidus</name>
    <dbReference type="NCBI Taxonomy" id="33050"/>
    <lineage>
        <taxon>Bacteria</taxon>
        <taxon>Pseudomonadati</taxon>
        <taxon>Pseudomonadota</taxon>
        <taxon>Alphaproteobacteria</taxon>
        <taxon>Sphingomonadales</taxon>
        <taxon>Sphingomonadaceae</taxon>
        <taxon>Sphingopyxis</taxon>
    </lineage>
</organism>
<evidence type="ECO:0000256" key="20">
    <source>
        <dbReference type="ARBA" id="ARBA00033328"/>
    </source>
</evidence>
<gene>
    <name evidence="23" type="ORF">DI569_09365</name>
</gene>
<evidence type="ECO:0000313" key="23">
    <source>
        <dbReference type="EMBL" id="PZQ22100.1"/>
    </source>
</evidence>
<evidence type="ECO:0000256" key="16">
    <source>
        <dbReference type="ARBA" id="ARBA00023145"/>
    </source>
</evidence>
<evidence type="ECO:0000256" key="19">
    <source>
        <dbReference type="ARBA" id="ARBA00025833"/>
    </source>
</evidence>
<evidence type="ECO:0000256" key="6">
    <source>
        <dbReference type="ARBA" id="ARBA00022525"/>
    </source>
</evidence>
<dbReference type="GO" id="GO:0005576">
    <property type="term" value="C:extracellular region"/>
    <property type="evidence" value="ECO:0007669"/>
    <property type="project" value="UniProtKB-SubCell"/>
</dbReference>
<dbReference type="SUPFAM" id="SSF53187">
    <property type="entry name" value="Zn-dependent exopeptidases"/>
    <property type="match status" value="1"/>
</dbReference>
<dbReference type="PANTHER" id="PTHR12053:SF3">
    <property type="entry name" value="CARBOXYPEPTIDASE Q"/>
    <property type="match status" value="1"/>
</dbReference>
<keyword evidence="17" id="KW-0325">Glycoprotein</keyword>
<keyword evidence="10 21" id="KW-0732">Signal</keyword>
<evidence type="ECO:0000256" key="11">
    <source>
        <dbReference type="ARBA" id="ARBA00022801"/>
    </source>
</evidence>
<dbReference type="PANTHER" id="PTHR12053">
    <property type="entry name" value="PROTEASE FAMILY M28 PLASMA GLUTAMATE CARBOXYPEPTIDASE-RELATED"/>
    <property type="match status" value="1"/>
</dbReference>
<dbReference type="GO" id="GO:0070573">
    <property type="term" value="F:metallodipeptidase activity"/>
    <property type="evidence" value="ECO:0007669"/>
    <property type="project" value="InterPro"/>
</dbReference>
<keyword evidence="18" id="KW-0458">Lysosome</keyword>
<keyword evidence="7" id="KW-0121">Carboxypeptidase</keyword>
<reference evidence="23 24" key="1">
    <citation type="submission" date="2017-08" db="EMBL/GenBank/DDBJ databases">
        <title>Infants hospitalized years apart are colonized by the same room-sourced microbial strains.</title>
        <authorList>
            <person name="Brooks B."/>
            <person name="Olm M.R."/>
            <person name="Firek B.A."/>
            <person name="Baker R."/>
            <person name="Thomas B.C."/>
            <person name="Morowitz M.J."/>
            <person name="Banfield J.F."/>
        </authorList>
    </citation>
    <scope>NUCLEOTIDE SEQUENCE [LARGE SCALE GENOMIC DNA]</scope>
    <source>
        <strain evidence="23">S2_005_003_R2_47</strain>
    </source>
</reference>
<evidence type="ECO:0000256" key="14">
    <source>
        <dbReference type="ARBA" id="ARBA00023034"/>
    </source>
</evidence>
<evidence type="ECO:0000256" key="18">
    <source>
        <dbReference type="ARBA" id="ARBA00023228"/>
    </source>
</evidence>
<evidence type="ECO:0000256" key="10">
    <source>
        <dbReference type="ARBA" id="ARBA00022729"/>
    </source>
</evidence>
<keyword evidence="15" id="KW-0482">Metalloprotease</keyword>
<evidence type="ECO:0000256" key="1">
    <source>
        <dbReference type="ARBA" id="ARBA00004240"/>
    </source>
</evidence>
<comment type="subcellular location">
    <subcellularLocation>
        <location evidence="1">Endoplasmic reticulum</location>
    </subcellularLocation>
    <subcellularLocation>
        <location evidence="3">Golgi apparatus</location>
    </subcellularLocation>
    <subcellularLocation>
        <location evidence="2">Lysosome</location>
    </subcellularLocation>
    <subcellularLocation>
        <location evidence="4">Secreted</location>
    </subcellularLocation>
</comment>
<evidence type="ECO:0000313" key="24">
    <source>
        <dbReference type="Proteomes" id="UP000248597"/>
    </source>
</evidence>
<dbReference type="GO" id="GO:0004180">
    <property type="term" value="F:carboxypeptidase activity"/>
    <property type="evidence" value="ECO:0007669"/>
    <property type="project" value="UniProtKB-KW"/>
</dbReference>
<evidence type="ECO:0000256" key="9">
    <source>
        <dbReference type="ARBA" id="ARBA00022723"/>
    </source>
</evidence>
<accession>A0A2W5N7B6</accession>
<evidence type="ECO:0000256" key="21">
    <source>
        <dbReference type="SAM" id="SignalP"/>
    </source>
</evidence>
<keyword evidence="8" id="KW-0645">Protease</keyword>
<feature type="chain" id="PRO_5016054969" description="Carboxypeptidase Q" evidence="21">
    <location>
        <begin position="25"/>
        <end position="476"/>
    </location>
</feature>
<feature type="signal peptide" evidence="21">
    <location>
        <begin position="1"/>
        <end position="24"/>
    </location>
</feature>
<evidence type="ECO:0000256" key="12">
    <source>
        <dbReference type="ARBA" id="ARBA00022824"/>
    </source>
</evidence>
<evidence type="ECO:0000256" key="17">
    <source>
        <dbReference type="ARBA" id="ARBA00023180"/>
    </source>
</evidence>
<evidence type="ECO:0000256" key="3">
    <source>
        <dbReference type="ARBA" id="ARBA00004555"/>
    </source>
</evidence>
<evidence type="ECO:0000256" key="5">
    <source>
        <dbReference type="ARBA" id="ARBA00014116"/>
    </source>
</evidence>